<dbReference type="EMBL" id="JNVC02000001">
    <property type="protein sequence ID" value="KEZ54546.1"/>
    <property type="molecule type" value="Genomic_DNA"/>
</dbReference>
<protein>
    <submittedName>
        <fullName evidence="1">Uncharacterized protein</fullName>
    </submittedName>
</protein>
<proteinExistence type="predicted"/>
<reference evidence="1 2" key="1">
    <citation type="journal article" date="2005" name="Int. J. Syst. Evol. Microbiol.">
        <title>Bacillus cibi sp. nov., isolated from jeotgal, a traditional Korean fermented seafood.</title>
        <authorList>
            <person name="Yoon J.H."/>
            <person name="Lee C.H."/>
            <person name="Oh T.K."/>
        </authorList>
    </citation>
    <scope>NUCLEOTIDE SEQUENCE [LARGE SCALE GENOMIC DNA]</scope>
    <source>
        <strain evidence="1 2">DSM 16189</strain>
    </source>
</reference>
<dbReference type="STRING" id="246786.GS18_0201515"/>
<dbReference type="AlphaFoldDB" id="A0A084H4N4"/>
<evidence type="ECO:0000313" key="1">
    <source>
        <dbReference type="EMBL" id="KEZ54546.1"/>
    </source>
</evidence>
<keyword evidence="2" id="KW-1185">Reference proteome</keyword>
<organism evidence="1 2">
    <name type="scientific">Metabacillus indicus</name>
    <name type="common">Bacillus indicus</name>
    <dbReference type="NCBI Taxonomy" id="246786"/>
    <lineage>
        <taxon>Bacteria</taxon>
        <taxon>Bacillati</taxon>
        <taxon>Bacillota</taxon>
        <taxon>Bacilli</taxon>
        <taxon>Bacillales</taxon>
        <taxon>Bacillaceae</taxon>
        <taxon>Metabacillus</taxon>
    </lineage>
</organism>
<evidence type="ECO:0000313" key="2">
    <source>
        <dbReference type="Proteomes" id="UP000028549"/>
    </source>
</evidence>
<accession>A0A084H4N4</accession>
<dbReference type="Proteomes" id="UP000028549">
    <property type="component" value="Unassembled WGS sequence"/>
</dbReference>
<comment type="caution">
    <text evidence="1">The sequence shown here is derived from an EMBL/GenBank/DDBJ whole genome shotgun (WGS) entry which is preliminary data.</text>
</comment>
<name>A0A084H4N4_METID</name>
<sequence>MTEVTEFTSSAVKPNLYCRSEMDLHESENGWSISSQNPERIVRSYSGLAIRQGYKLRAYSYKAEGESSSVVYAIPHDKELTMPAEVIAKDETPKPQCPSDHFMCALDGDRSPLSYLQAAVAYHELGEFGISRQTCYWSADDILPLDEKLYEQADSVVDYLYTLGDWNEFKTIPPTLRPIFYYENDHPTVVFYTKNDVGMIKLSRYTHTFEKDSYKQKVFCEELAFAGIGILF</sequence>
<gene>
    <name evidence="1" type="ORF">GS18_0201515</name>
</gene>